<accession>A0A2J8A613</accession>
<dbReference type="AlphaFoldDB" id="A0A2J8A613"/>
<proteinExistence type="predicted"/>
<dbReference type="OrthoDB" id="546036at2759"/>
<reference evidence="2 3" key="1">
    <citation type="journal article" date="2017" name="Mol. Biol. Evol.">
        <title>The 4-celled Tetrabaena socialis nuclear genome reveals the essential components for genetic control of cell number at the origin of multicellularity in the volvocine lineage.</title>
        <authorList>
            <person name="Featherston J."/>
            <person name="Arakaki Y."/>
            <person name="Hanschen E.R."/>
            <person name="Ferris P.J."/>
            <person name="Michod R.E."/>
            <person name="Olson B.J.S.C."/>
            <person name="Nozaki H."/>
            <person name="Durand P.M."/>
        </authorList>
    </citation>
    <scope>NUCLEOTIDE SEQUENCE [LARGE SCALE GENOMIC DNA]</scope>
    <source>
        <strain evidence="2 3">NIES-571</strain>
    </source>
</reference>
<organism evidence="2 3">
    <name type="scientific">Tetrabaena socialis</name>
    <dbReference type="NCBI Taxonomy" id="47790"/>
    <lineage>
        <taxon>Eukaryota</taxon>
        <taxon>Viridiplantae</taxon>
        <taxon>Chlorophyta</taxon>
        <taxon>core chlorophytes</taxon>
        <taxon>Chlorophyceae</taxon>
        <taxon>CS clade</taxon>
        <taxon>Chlamydomonadales</taxon>
        <taxon>Tetrabaenaceae</taxon>
        <taxon>Tetrabaena</taxon>
    </lineage>
</organism>
<feature type="compositionally biased region" description="Gly residues" evidence="1">
    <location>
        <begin position="328"/>
        <end position="337"/>
    </location>
</feature>
<evidence type="ECO:0000313" key="3">
    <source>
        <dbReference type="Proteomes" id="UP000236333"/>
    </source>
</evidence>
<evidence type="ECO:0000313" key="2">
    <source>
        <dbReference type="EMBL" id="PNH07940.1"/>
    </source>
</evidence>
<name>A0A2J8A613_9CHLO</name>
<evidence type="ECO:0000256" key="1">
    <source>
        <dbReference type="SAM" id="MobiDB-lite"/>
    </source>
</evidence>
<comment type="caution">
    <text evidence="2">The sequence shown here is derived from an EMBL/GenBank/DDBJ whole genome shotgun (WGS) entry which is preliminary data.</text>
</comment>
<protein>
    <submittedName>
        <fullName evidence="2">Uncharacterized protein</fullName>
    </submittedName>
</protein>
<sequence>MVAEDAAGRLTYQPSAPQRPPYRAIRAKARLQPSPPGASAVRHGHPDSTVRIEQYSLEVEEDGSYLTRHPLLGAYDRLLRLEVEGATAAKAGDDREAAWGRLAPLLVEGLVFAGRKYIVCEADTWPQMCHPIKEAWPLLGAAVALPTVQGMAARAELWASKAVPLALHGWTVRYEPDRTATDPCTGATIKLTDGAGRASLDLWAHLPAAWAAHRDAARAAAGERDFRELLLRGGGGRPPPVTTAAVQLPYNGGQVQYMPVQMRLHHGLLASRPRVIAKGMLSPDASLPYRTIVLPYSCVKAPAREVLERWVILEGALGDGRDAEEDGAGGAGEGQGQQGAAAGGSEADARVSRRGYTACVQLELVNCGRAVGESRLNQNLLPLLVHHGLPREFVYRLFEVALKEVRGATQTPATTFAALRSLGGRFSPLWQRLAAGWGYTDLNAWQQPDAHLQRELKE</sequence>
<dbReference type="EMBL" id="PGGS01000153">
    <property type="protein sequence ID" value="PNH07940.1"/>
    <property type="molecule type" value="Genomic_DNA"/>
</dbReference>
<keyword evidence="3" id="KW-1185">Reference proteome</keyword>
<feature type="region of interest" description="Disordered" evidence="1">
    <location>
        <begin position="1"/>
        <end position="20"/>
    </location>
</feature>
<dbReference type="Proteomes" id="UP000236333">
    <property type="component" value="Unassembled WGS sequence"/>
</dbReference>
<gene>
    <name evidence="2" type="ORF">TSOC_005560</name>
</gene>
<feature type="region of interest" description="Disordered" evidence="1">
    <location>
        <begin position="322"/>
        <end position="347"/>
    </location>
</feature>